<dbReference type="Proteomes" id="UP000035021">
    <property type="component" value="Unassembled WGS sequence"/>
</dbReference>
<dbReference type="InterPro" id="IPR027417">
    <property type="entry name" value="P-loop_NTPase"/>
</dbReference>
<accession>A0ABQ0IS04</accession>
<dbReference type="Pfam" id="PF13175">
    <property type="entry name" value="AAA_15"/>
    <property type="match status" value="1"/>
</dbReference>
<feature type="domain" description="Endonuclease GajA/Old nuclease/RecF-like AAA" evidence="1">
    <location>
        <begin position="1"/>
        <end position="46"/>
    </location>
</feature>
<evidence type="ECO:0000259" key="1">
    <source>
        <dbReference type="Pfam" id="PF13175"/>
    </source>
</evidence>
<protein>
    <recommendedName>
        <fullName evidence="1">Endonuclease GajA/Old nuclease/RecF-like AAA domain-containing protein</fullName>
    </recommendedName>
</protein>
<reference evidence="2 3" key="1">
    <citation type="submission" date="2013-02" db="EMBL/GenBank/DDBJ databases">
        <title>Whole genome shotgun sequence of Gordonia paraffinivorans NBRC 108238.</title>
        <authorList>
            <person name="Isaki-Nakamura S."/>
            <person name="Hosoyama A."/>
            <person name="Tsuchikane K."/>
            <person name="Ando Y."/>
            <person name="Baba S."/>
            <person name="Ohji S."/>
            <person name="Hamada M."/>
            <person name="Tamura T."/>
            <person name="Yamazoe A."/>
            <person name="Yamazaki S."/>
            <person name="Fujita N."/>
        </authorList>
    </citation>
    <scope>NUCLEOTIDE SEQUENCE [LARGE SCALE GENOMIC DNA]</scope>
    <source>
        <strain evidence="2 3">NBRC 108238</strain>
    </source>
</reference>
<organism evidence="2 3">
    <name type="scientific">Gordonia paraffinivorans NBRC 108238</name>
    <dbReference type="NCBI Taxonomy" id="1223543"/>
    <lineage>
        <taxon>Bacteria</taxon>
        <taxon>Bacillati</taxon>
        <taxon>Actinomycetota</taxon>
        <taxon>Actinomycetes</taxon>
        <taxon>Mycobacteriales</taxon>
        <taxon>Gordoniaceae</taxon>
        <taxon>Gordonia</taxon>
    </lineage>
</organism>
<sequence length="48" mass="5315">MKLTHVRVKDLRSFSGEHEFDVSNGVNYVVGPNNCGKSNLVRALELAL</sequence>
<proteinExistence type="predicted"/>
<dbReference type="InterPro" id="IPR041685">
    <property type="entry name" value="AAA_GajA/Old/RecF-like"/>
</dbReference>
<comment type="caution">
    <text evidence="2">The sequence shown here is derived from an EMBL/GenBank/DDBJ whole genome shotgun (WGS) entry which is preliminary data.</text>
</comment>
<keyword evidence="3" id="KW-1185">Reference proteome</keyword>
<dbReference type="EMBL" id="BAOQ01000102">
    <property type="protein sequence ID" value="GAC86333.1"/>
    <property type="molecule type" value="Genomic_DNA"/>
</dbReference>
<dbReference type="Gene3D" id="3.40.50.300">
    <property type="entry name" value="P-loop containing nucleotide triphosphate hydrolases"/>
    <property type="match status" value="1"/>
</dbReference>
<evidence type="ECO:0000313" key="3">
    <source>
        <dbReference type="Proteomes" id="UP000035021"/>
    </source>
</evidence>
<dbReference type="RefSeq" id="WP_006902640.1">
    <property type="nucleotide sequence ID" value="NZ_BAOQ01000102.1"/>
</dbReference>
<dbReference type="SUPFAM" id="SSF52540">
    <property type="entry name" value="P-loop containing nucleoside triphosphate hydrolases"/>
    <property type="match status" value="1"/>
</dbReference>
<name>A0ABQ0IS04_9ACTN</name>
<gene>
    <name evidence="2" type="ORF">GP2_102_00010</name>
</gene>
<evidence type="ECO:0000313" key="2">
    <source>
        <dbReference type="EMBL" id="GAC86333.1"/>
    </source>
</evidence>